<keyword evidence="5" id="KW-0472">Membrane</keyword>
<comment type="caution">
    <text evidence="7">The sequence shown here is derived from an EMBL/GenBank/DDBJ whole genome shotgun (WGS) entry which is preliminary data.</text>
</comment>
<dbReference type="GO" id="GO:0016020">
    <property type="term" value="C:membrane"/>
    <property type="evidence" value="ECO:0007669"/>
    <property type="project" value="UniProtKB-SubCell"/>
</dbReference>
<dbReference type="GO" id="GO:0005737">
    <property type="term" value="C:cytoplasm"/>
    <property type="evidence" value="ECO:0007669"/>
    <property type="project" value="TreeGrafter"/>
</dbReference>
<dbReference type="AlphaFoldDB" id="A0A4D9D740"/>
<dbReference type="Pfam" id="PF04117">
    <property type="entry name" value="Mpv17_PMP22"/>
    <property type="match status" value="1"/>
</dbReference>
<organism evidence="7 8">
    <name type="scientific">Nannochloropsis salina CCMP1776</name>
    <dbReference type="NCBI Taxonomy" id="1027361"/>
    <lineage>
        <taxon>Eukaryota</taxon>
        <taxon>Sar</taxon>
        <taxon>Stramenopiles</taxon>
        <taxon>Ochrophyta</taxon>
        <taxon>Eustigmatophyceae</taxon>
        <taxon>Eustigmatales</taxon>
        <taxon>Monodopsidaceae</taxon>
        <taxon>Microchloropsis</taxon>
        <taxon>Microchloropsis salina</taxon>
    </lineage>
</organism>
<protein>
    <submittedName>
        <fullName evidence="7">Uncharacterized protein</fullName>
    </submittedName>
</protein>
<evidence type="ECO:0000256" key="4">
    <source>
        <dbReference type="ARBA" id="ARBA00022989"/>
    </source>
</evidence>
<name>A0A4D9D740_9STRA</name>
<gene>
    <name evidence="7" type="ORF">NSK_001714</name>
</gene>
<dbReference type="InterPro" id="IPR007248">
    <property type="entry name" value="Mpv17_PMP22"/>
</dbReference>
<evidence type="ECO:0000256" key="2">
    <source>
        <dbReference type="ARBA" id="ARBA00006824"/>
    </source>
</evidence>
<keyword evidence="8" id="KW-1185">Reference proteome</keyword>
<dbReference type="Proteomes" id="UP000355283">
    <property type="component" value="Unassembled WGS sequence"/>
</dbReference>
<evidence type="ECO:0000256" key="3">
    <source>
        <dbReference type="ARBA" id="ARBA00022692"/>
    </source>
</evidence>
<evidence type="ECO:0000256" key="1">
    <source>
        <dbReference type="ARBA" id="ARBA00004141"/>
    </source>
</evidence>
<accession>A0A4D9D740</accession>
<evidence type="ECO:0000313" key="7">
    <source>
        <dbReference type="EMBL" id="TFJ87382.1"/>
    </source>
</evidence>
<evidence type="ECO:0000256" key="5">
    <source>
        <dbReference type="ARBA" id="ARBA00023136"/>
    </source>
</evidence>
<proteinExistence type="inferred from homology"/>
<dbReference type="PANTHER" id="PTHR11266:SF17">
    <property type="entry name" value="PROTEIN MPV17"/>
    <property type="match status" value="1"/>
</dbReference>
<keyword evidence="4" id="KW-1133">Transmembrane helix</keyword>
<dbReference type="OrthoDB" id="430207at2759"/>
<comment type="similarity">
    <text evidence="2 6">Belongs to the peroxisomal membrane protein PXMP2/4 family.</text>
</comment>
<sequence>MPWSAPYAPRGMLSRRAMASIPSPLGLLKAFGKAYSNWMMEQPIRANLISGILMVAVGDGISQAIEVDAKTGQKKCTSWRDLSLRRLANAGFAGAVFNGVLLPQWYLLLHKLSPGAETPKTIAAKILGNCVAWGCVGNAAIMAMRRVLDGESWHDAEQAVRRDLWGVMMNDYKIWPLYDVLCFTCIPRHLHGLSTGTLGIVWATYLSYVTHTEGH</sequence>
<comment type="subcellular location">
    <subcellularLocation>
        <location evidence="1">Membrane</location>
        <topology evidence="1">Multi-pass membrane protein</topology>
    </subcellularLocation>
</comment>
<reference evidence="7 8" key="1">
    <citation type="submission" date="2019-01" db="EMBL/GenBank/DDBJ databases">
        <title>Nuclear Genome Assembly of the Microalgal Biofuel strain Nannochloropsis salina CCMP1776.</title>
        <authorList>
            <person name="Hovde B."/>
        </authorList>
    </citation>
    <scope>NUCLEOTIDE SEQUENCE [LARGE SCALE GENOMIC DNA]</scope>
    <source>
        <strain evidence="7 8">CCMP1776</strain>
    </source>
</reference>
<dbReference type="EMBL" id="SDOX01000006">
    <property type="protein sequence ID" value="TFJ87382.1"/>
    <property type="molecule type" value="Genomic_DNA"/>
</dbReference>
<evidence type="ECO:0000313" key="8">
    <source>
        <dbReference type="Proteomes" id="UP000355283"/>
    </source>
</evidence>
<dbReference type="PANTHER" id="PTHR11266">
    <property type="entry name" value="PEROXISOMAL MEMBRANE PROTEIN 2, PXMP2 MPV17"/>
    <property type="match status" value="1"/>
</dbReference>
<evidence type="ECO:0000256" key="6">
    <source>
        <dbReference type="RuleBase" id="RU363053"/>
    </source>
</evidence>
<keyword evidence="3" id="KW-0812">Transmembrane</keyword>